<evidence type="ECO:0000256" key="13">
    <source>
        <dbReference type="ARBA" id="ARBA00023268"/>
    </source>
</evidence>
<evidence type="ECO:0000256" key="20">
    <source>
        <dbReference type="SAM" id="MobiDB-lite"/>
    </source>
</evidence>
<dbReference type="OrthoDB" id="9806925at2"/>
<dbReference type="HAMAP" id="MF_01965">
    <property type="entry name" value="NADHX_dehydratase"/>
    <property type="match status" value="1"/>
</dbReference>
<dbReference type="PANTHER" id="PTHR12592">
    <property type="entry name" value="ATP-DEPENDENT (S)-NAD(P)H-HYDRATE DEHYDRATASE FAMILY MEMBER"/>
    <property type="match status" value="1"/>
</dbReference>
<keyword evidence="7 17" id="KW-0067">ATP-binding</keyword>
<feature type="domain" description="YjeF N-terminal" evidence="22">
    <location>
        <begin position="1"/>
        <end position="220"/>
    </location>
</feature>
<dbReference type="GO" id="GO:0046872">
    <property type="term" value="F:metal ion binding"/>
    <property type="evidence" value="ECO:0007669"/>
    <property type="project" value="UniProtKB-UniRule"/>
</dbReference>
<evidence type="ECO:0000256" key="12">
    <source>
        <dbReference type="ARBA" id="ARBA00023239"/>
    </source>
</evidence>
<keyword evidence="13" id="KW-0511">Multifunctional enzyme</keyword>
<feature type="binding site" evidence="18">
    <location>
        <position position="126"/>
    </location>
    <ligand>
        <name>K(+)</name>
        <dbReference type="ChEBI" id="CHEBI:29103"/>
    </ligand>
</feature>
<sequence>MHADATELILTVRAIRALERDSAHSGLMERAGHAAADLAESLAGHGGHILIVAGPGANGGDAFVTARLLRERFFAVSLVALTTSAATATQGADPDDTAAARVAFVAEGGELLESIPDDTPWALIIDGLFGIGLSRPPRERAAGLISAMNALARRHACPVLALDCPSGLNADTGHAQPTTVRASHTLSFIAAKPGLLTGDGPDYCGQLRVDSLGLTSGAANPGTTAAATDSVPPREKPPSAPSAPLISLNTAEPPPEPAAQGHIIQRRSFARHLRARARNSHKGSFGSAVVIGGAPGMAGAALLAGRAALKLGAGRVYLGLLDERFGSVDPVTPELMLRPASSLAAETADALLLGPGLGSGETAQRLMGQLCGGPVPLVLDADALNLLSTHPALAARVHSRQAATVLTPHPGEAARLLASSINAVQSDRIAAASALARRFNAHVVLKGSGSVVALADGRWFINTTGNPGMASGGMGDVLGGILVALLSQGWPADEAALAAVHLHGAAADRLAEAGIGPIGLTASETIDAARHLFNRWCAGAE</sequence>
<evidence type="ECO:0000313" key="24">
    <source>
        <dbReference type="Proteomes" id="UP000480275"/>
    </source>
</evidence>
<dbReference type="InterPro" id="IPR030677">
    <property type="entry name" value="Nnr"/>
</dbReference>
<dbReference type="PROSITE" id="PS51383">
    <property type="entry name" value="YJEF_C_3"/>
    <property type="match status" value="1"/>
</dbReference>
<keyword evidence="9 18" id="KW-0630">Potassium</keyword>
<dbReference type="InterPro" id="IPR000631">
    <property type="entry name" value="CARKD"/>
</dbReference>
<evidence type="ECO:0000256" key="11">
    <source>
        <dbReference type="ARBA" id="ARBA00023235"/>
    </source>
</evidence>
<evidence type="ECO:0000256" key="2">
    <source>
        <dbReference type="ARBA" id="ARBA00000909"/>
    </source>
</evidence>
<feature type="binding site" evidence="17">
    <location>
        <position position="475"/>
    </location>
    <ligand>
        <name>AMP</name>
        <dbReference type="ChEBI" id="CHEBI:456215"/>
    </ligand>
</feature>
<dbReference type="PANTHER" id="PTHR12592:SF0">
    <property type="entry name" value="ATP-DEPENDENT (S)-NAD(P)H-HYDRATE DEHYDRATASE"/>
    <property type="match status" value="1"/>
</dbReference>
<dbReference type="GO" id="GO:0052856">
    <property type="term" value="F:NAD(P)HX epimerase activity"/>
    <property type="evidence" value="ECO:0007669"/>
    <property type="project" value="UniProtKB-UniRule"/>
</dbReference>
<dbReference type="Gene3D" id="3.40.1190.20">
    <property type="match status" value="1"/>
</dbReference>
<comment type="catalytic activity">
    <reaction evidence="16 17 19">
        <text>(6S)-NADPHX + ADP = AMP + phosphate + NADPH + H(+)</text>
        <dbReference type="Rhea" id="RHEA:32235"/>
        <dbReference type="ChEBI" id="CHEBI:15378"/>
        <dbReference type="ChEBI" id="CHEBI:43474"/>
        <dbReference type="ChEBI" id="CHEBI:57783"/>
        <dbReference type="ChEBI" id="CHEBI:64076"/>
        <dbReference type="ChEBI" id="CHEBI:456215"/>
        <dbReference type="ChEBI" id="CHEBI:456216"/>
        <dbReference type="EC" id="4.2.1.136"/>
    </reaction>
</comment>
<feature type="compositionally biased region" description="Low complexity" evidence="20">
    <location>
        <begin position="218"/>
        <end position="228"/>
    </location>
</feature>
<protein>
    <recommendedName>
        <fullName evidence="19">Bifunctional NAD(P)H-hydrate repair enzyme</fullName>
    </recommendedName>
    <alternativeName>
        <fullName evidence="19">Nicotinamide nucleotide repair protein</fullName>
    </alternativeName>
    <domain>
        <recommendedName>
            <fullName evidence="19">ADP-dependent (S)-NAD(P)H-hydrate dehydratase</fullName>
            <ecNumber evidence="19">4.2.1.136</ecNumber>
        </recommendedName>
        <alternativeName>
            <fullName evidence="19">ADP-dependent NAD(P)HX dehydratase</fullName>
        </alternativeName>
    </domain>
    <domain>
        <recommendedName>
            <fullName evidence="19">NAD(P)H-hydrate epimerase</fullName>
            <ecNumber evidence="19">5.1.99.6</ecNumber>
        </recommendedName>
    </domain>
</protein>
<dbReference type="GO" id="GO:0052855">
    <property type="term" value="F:ADP-dependent NAD(P)H-hydrate dehydratase activity"/>
    <property type="evidence" value="ECO:0007669"/>
    <property type="project" value="UniProtKB-UniRule"/>
</dbReference>
<feature type="region of interest" description="Disordered" evidence="20">
    <location>
        <begin position="218"/>
        <end position="260"/>
    </location>
</feature>
<keyword evidence="8 17" id="KW-0521">NADP</keyword>
<keyword evidence="11 18" id="KW-0413">Isomerase</keyword>
<dbReference type="EC" id="5.1.99.6" evidence="19"/>
<dbReference type="AlphaFoldDB" id="A0A6L5JXB2"/>
<reference evidence="23 24" key="1">
    <citation type="submission" date="2019-10" db="EMBL/GenBank/DDBJ databases">
        <title>Whole-genome sequence of the purple nonsulfur photosynthetic bacterium Rhodocyclus tenuis.</title>
        <authorList>
            <person name="Kyndt J.A."/>
            <person name="Meyer T.E."/>
        </authorList>
    </citation>
    <scope>NUCLEOTIDE SEQUENCE [LARGE SCALE GENOMIC DNA]</scope>
    <source>
        <strain evidence="23 24">DSM 110</strain>
    </source>
</reference>
<dbReference type="Gene3D" id="3.40.50.10260">
    <property type="entry name" value="YjeF N-terminal domain"/>
    <property type="match status" value="1"/>
</dbReference>
<comment type="function">
    <text evidence="17">Catalyzes the dehydration of the S-form of NAD(P)HX at the expense of ADP, which is converted to AMP. Together with NAD(P)HX epimerase, which catalyzes the epimerization of the S- and R-forms, the enzyme allows the repair of both epimers of NAD(P)HX, a damaged form of NAD(P)H that is a result of enzymatic or heat-dependent hydration.</text>
</comment>
<dbReference type="GO" id="GO:0110051">
    <property type="term" value="P:metabolite repair"/>
    <property type="evidence" value="ECO:0007669"/>
    <property type="project" value="TreeGrafter"/>
</dbReference>
<comment type="caution">
    <text evidence="23">The sequence shown here is derived from an EMBL/GenBank/DDBJ whole genome shotgun (WGS) entry which is preliminary data.</text>
</comment>
<evidence type="ECO:0000256" key="6">
    <source>
        <dbReference type="ARBA" id="ARBA00022741"/>
    </source>
</evidence>
<comment type="function">
    <text evidence="14 19">Bifunctional enzyme that catalyzes the epimerization of the S- and R-forms of NAD(P)HX and the dehydration of the S-form of NAD(P)HX at the expense of ADP, which is converted to AMP. This allows the repair of both epimers of NAD(P)HX, a damaged form of NAD(P)H that is a result of enzymatic or heat-dependent hydration.</text>
</comment>
<gene>
    <name evidence="17" type="primary">nnrD</name>
    <name evidence="18" type="synonym">nnrE</name>
    <name evidence="23" type="ORF">GHK24_09480</name>
</gene>
<comment type="catalytic activity">
    <reaction evidence="15 17 19">
        <text>(6S)-NADHX + ADP = AMP + phosphate + NADH + H(+)</text>
        <dbReference type="Rhea" id="RHEA:32223"/>
        <dbReference type="ChEBI" id="CHEBI:15378"/>
        <dbReference type="ChEBI" id="CHEBI:43474"/>
        <dbReference type="ChEBI" id="CHEBI:57945"/>
        <dbReference type="ChEBI" id="CHEBI:64074"/>
        <dbReference type="ChEBI" id="CHEBI:456215"/>
        <dbReference type="ChEBI" id="CHEBI:456216"/>
        <dbReference type="EC" id="4.2.1.136"/>
    </reaction>
</comment>
<dbReference type="GO" id="GO:0005524">
    <property type="term" value="F:ATP binding"/>
    <property type="evidence" value="ECO:0007669"/>
    <property type="project" value="UniProtKB-UniRule"/>
</dbReference>
<feature type="binding site" evidence="17">
    <location>
        <position position="476"/>
    </location>
    <ligand>
        <name>(6S)-NADPHX</name>
        <dbReference type="ChEBI" id="CHEBI:64076"/>
    </ligand>
</feature>
<comment type="similarity">
    <text evidence="18">Belongs to the NnrE/AIBP family.</text>
</comment>
<evidence type="ECO:0000256" key="10">
    <source>
        <dbReference type="ARBA" id="ARBA00023027"/>
    </source>
</evidence>
<dbReference type="InterPro" id="IPR029056">
    <property type="entry name" value="Ribokinase-like"/>
</dbReference>
<evidence type="ECO:0000256" key="14">
    <source>
        <dbReference type="ARBA" id="ARBA00025153"/>
    </source>
</evidence>
<evidence type="ECO:0000256" key="19">
    <source>
        <dbReference type="PIRNR" id="PIRNR017184"/>
    </source>
</evidence>
<evidence type="ECO:0000256" key="8">
    <source>
        <dbReference type="ARBA" id="ARBA00022857"/>
    </source>
</evidence>
<dbReference type="PROSITE" id="PS51385">
    <property type="entry name" value="YJEF_N"/>
    <property type="match status" value="1"/>
</dbReference>
<dbReference type="Pfam" id="PF03853">
    <property type="entry name" value="YjeF_N"/>
    <property type="match status" value="1"/>
</dbReference>
<dbReference type="EC" id="4.2.1.136" evidence="19"/>
<comment type="cofactor">
    <cofactor evidence="17">
        <name>Mg(2+)</name>
        <dbReference type="ChEBI" id="CHEBI:18420"/>
    </cofactor>
</comment>
<dbReference type="InterPro" id="IPR036652">
    <property type="entry name" value="YjeF_N_dom_sf"/>
</dbReference>
<keyword evidence="6 17" id="KW-0547">Nucleotide-binding</keyword>
<feature type="binding site" evidence="18">
    <location>
        <begin position="130"/>
        <end position="136"/>
    </location>
    <ligand>
        <name>(6S)-NADPHX</name>
        <dbReference type="ChEBI" id="CHEBI:64076"/>
    </ligand>
</feature>
<dbReference type="HAMAP" id="MF_01966">
    <property type="entry name" value="NADHX_epimerase"/>
    <property type="match status" value="1"/>
</dbReference>
<feature type="binding site" evidence="17">
    <location>
        <position position="356"/>
    </location>
    <ligand>
        <name>(6S)-NADPHX</name>
        <dbReference type="ChEBI" id="CHEBI:64076"/>
    </ligand>
</feature>
<organism evidence="23 24">
    <name type="scientific">Rhodocyclus tenuis</name>
    <name type="common">Rhodospirillum tenue</name>
    <dbReference type="NCBI Taxonomy" id="1066"/>
    <lineage>
        <taxon>Bacteria</taxon>
        <taxon>Pseudomonadati</taxon>
        <taxon>Pseudomonadota</taxon>
        <taxon>Betaproteobacteria</taxon>
        <taxon>Rhodocyclales</taxon>
        <taxon>Rhodocyclaceae</taxon>
        <taxon>Rhodocyclus</taxon>
    </lineage>
</organism>
<feature type="binding site" evidence="17">
    <location>
        <position position="409"/>
    </location>
    <ligand>
        <name>(6S)-NADPHX</name>
        <dbReference type="ChEBI" id="CHEBI:64076"/>
    </ligand>
</feature>
<dbReference type="NCBIfam" id="TIGR00197">
    <property type="entry name" value="yjeF_nterm"/>
    <property type="match status" value="1"/>
</dbReference>
<feature type="binding site" evidence="18">
    <location>
        <begin position="57"/>
        <end position="61"/>
    </location>
    <ligand>
        <name>(6S)-NADPHX</name>
        <dbReference type="ChEBI" id="CHEBI:64076"/>
    </ligand>
</feature>
<comment type="subunit">
    <text evidence="17">Homotetramer.</text>
</comment>
<accession>A0A6L5JXB2</accession>
<comment type="caution">
    <text evidence="18">Lacks conserved residue(s) required for the propagation of feature annotation.</text>
</comment>
<comment type="similarity">
    <text evidence="17">Belongs to the NnrD/CARKD family.</text>
</comment>
<evidence type="ECO:0000256" key="15">
    <source>
        <dbReference type="ARBA" id="ARBA00048238"/>
    </source>
</evidence>
<dbReference type="SUPFAM" id="SSF64153">
    <property type="entry name" value="YjeF N-terminal domain-like"/>
    <property type="match status" value="1"/>
</dbReference>
<keyword evidence="5 18" id="KW-0479">Metal-binding</keyword>
<evidence type="ECO:0000259" key="22">
    <source>
        <dbReference type="PROSITE" id="PS51385"/>
    </source>
</evidence>
<feature type="binding site" evidence="18">
    <location>
        <position position="58"/>
    </location>
    <ligand>
        <name>K(+)</name>
        <dbReference type="ChEBI" id="CHEBI:29103"/>
    </ligand>
</feature>
<evidence type="ECO:0000256" key="9">
    <source>
        <dbReference type="ARBA" id="ARBA00022958"/>
    </source>
</evidence>
<evidence type="ECO:0000256" key="1">
    <source>
        <dbReference type="ARBA" id="ARBA00000013"/>
    </source>
</evidence>
<name>A0A6L5JXB2_RHOTE</name>
<keyword evidence="10 17" id="KW-0520">NAD</keyword>
<evidence type="ECO:0000256" key="7">
    <source>
        <dbReference type="ARBA" id="ARBA00022840"/>
    </source>
</evidence>
<dbReference type="Proteomes" id="UP000480275">
    <property type="component" value="Unassembled WGS sequence"/>
</dbReference>
<feature type="binding site" evidence="17">
    <location>
        <begin position="446"/>
        <end position="450"/>
    </location>
    <ligand>
        <name>AMP</name>
        <dbReference type="ChEBI" id="CHEBI:456215"/>
    </ligand>
</feature>
<comment type="catalytic activity">
    <reaction evidence="2 18 19">
        <text>(6R)-NADPHX = (6S)-NADPHX</text>
        <dbReference type="Rhea" id="RHEA:32227"/>
        <dbReference type="ChEBI" id="CHEBI:64076"/>
        <dbReference type="ChEBI" id="CHEBI:64077"/>
        <dbReference type="EC" id="5.1.99.6"/>
    </reaction>
</comment>
<evidence type="ECO:0000256" key="18">
    <source>
        <dbReference type="HAMAP-Rule" id="MF_01966"/>
    </source>
</evidence>
<dbReference type="NCBIfam" id="TIGR00196">
    <property type="entry name" value="yjeF_cterm"/>
    <property type="match status" value="1"/>
</dbReference>
<evidence type="ECO:0000256" key="16">
    <source>
        <dbReference type="ARBA" id="ARBA00049209"/>
    </source>
</evidence>
<dbReference type="Pfam" id="PF01256">
    <property type="entry name" value="Carb_kinase"/>
    <property type="match status" value="1"/>
</dbReference>
<evidence type="ECO:0000259" key="21">
    <source>
        <dbReference type="PROSITE" id="PS51383"/>
    </source>
</evidence>
<comment type="function">
    <text evidence="18">Catalyzes the epimerization of the S- and R-forms of NAD(P)HX, a damaged form of NAD(P)H that is a result of enzymatic or heat-dependent hydration. This is a prerequisite for the S-specific NAD(P)H-hydrate dehydratase to allow the repair of both epimers of NAD(P)HX.</text>
</comment>
<evidence type="ECO:0000313" key="23">
    <source>
        <dbReference type="EMBL" id="MQY52007.1"/>
    </source>
</evidence>
<keyword evidence="12 17" id="KW-0456">Lyase</keyword>
<evidence type="ECO:0000256" key="4">
    <source>
        <dbReference type="ARBA" id="ARBA00009524"/>
    </source>
</evidence>
<evidence type="ECO:0000256" key="5">
    <source>
        <dbReference type="ARBA" id="ARBA00022723"/>
    </source>
</evidence>
<comment type="cofactor">
    <cofactor evidence="18 19">
        <name>K(+)</name>
        <dbReference type="ChEBI" id="CHEBI:29103"/>
    </cofactor>
    <text evidence="18 19">Binds 1 potassium ion per subunit.</text>
</comment>
<dbReference type="SUPFAM" id="SSF53613">
    <property type="entry name" value="Ribokinase-like"/>
    <property type="match status" value="1"/>
</dbReference>
<dbReference type="PIRSF" id="PIRSF017184">
    <property type="entry name" value="Nnr"/>
    <property type="match status" value="1"/>
</dbReference>
<dbReference type="EMBL" id="WIXJ01000006">
    <property type="protein sequence ID" value="MQY52007.1"/>
    <property type="molecule type" value="Genomic_DNA"/>
</dbReference>
<dbReference type="GO" id="GO:0046496">
    <property type="term" value="P:nicotinamide nucleotide metabolic process"/>
    <property type="evidence" value="ECO:0007669"/>
    <property type="project" value="UniProtKB-UniRule"/>
</dbReference>
<evidence type="ECO:0000256" key="3">
    <source>
        <dbReference type="ARBA" id="ARBA00006001"/>
    </source>
</evidence>
<comment type="similarity">
    <text evidence="4 19">In the C-terminal section; belongs to the NnrD/CARKD family.</text>
</comment>
<evidence type="ECO:0000256" key="17">
    <source>
        <dbReference type="HAMAP-Rule" id="MF_01965"/>
    </source>
</evidence>
<comment type="catalytic activity">
    <reaction evidence="1 18 19">
        <text>(6R)-NADHX = (6S)-NADHX</text>
        <dbReference type="Rhea" id="RHEA:32215"/>
        <dbReference type="ChEBI" id="CHEBI:64074"/>
        <dbReference type="ChEBI" id="CHEBI:64075"/>
        <dbReference type="EC" id="5.1.99.6"/>
    </reaction>
</comment>
<feature type="domain" description="YjeF C-terminal" evidence="21">
    <location>
        <begin position="265"/>
        <end position="536"/>
    </location>
</feature>
<comment type="similarity">
    <text evidence="3 19">In the N-terminal section; belongs to the NnrE/AIBP family.</text>
</comment>
<feature type="binding site" evidence="18">
    <location>
        <position position="163"/>
    </location>
    <ligand>
        <name>(6S)-NADPHX</name>
        <dbReference type="ChEBI" id="CHEBI:64076"/>
    </ligand>
</feature>
<proteinExistence type="inferred from homology"/>
<dbReference type="InterPro" id="IPR004443">
    <property type="entry name" value="YjeF_N_dom"/>
</dbReference>
<feature type="binding site" evidence="18">
    <location>
        <position position="166"/>
    </location>
    <ligand>
        <name>K(+)</name>
        <dbReference type="ChEBI" id="CHEBI:29103"/>
    </ligand>
</feature>
<feature type="binding site" evidence="17">
    <location>
        <position position="300"/>
    </location>
    <ligand>
        <name>(6S)-NADPHX</name>
        <dbReference type="ChEBI" id="CHEBI:64076"/>
    </ligand>
</feature>
<dbReference type="CDD" id="cd01171">
    <property type="entry name" value="YXKO-related"/>
    <property type="match status" value="1"/>
</dbReference>